<feature type="region of interest" description="Disordered" evidence="1">
    <location>
        <begin position="1"/>
        <end position="52"/>
    </location>
</feature>
<dbReference type="EMBL" id="CP026095">
    <property type="protein sequence ID" value="AZV44414.1"/>
    <property type="molecule type" value="Genomic_DNA"/>
</dbReference>
<sequence>MIQGRHPGSGPNFPPSNRRNMYPPSNFQRGMPAPSGSNSFFQQMPQQPRMRQPRVNAPFHQQDMMQQRPKKEGLIGRLLGKSKQKAAPQNLFATPSQGKQETRSNNSGGGIMETLRNPEGITNLLNNTQKVLQAAEQFTPIVQQYGPMIKNLPSMWNIIQAFSSNDNDKKEEPKQEENISKETVTEIPTEESPKSTAEQTAQQKMEKKPKPKKKKTSGPKLYI</sequence>
<dbReference type="OrthoDB" id="2860117at2"/>
<protein>
    <recommendedName>
        <fullName evidence="4">YqfQ-like protein</fullName>
    </recommendedName>
</protein>
<feature type="region of interest" description="Disordered" evidence="1">
    <location>
        <begin position="164"/>
        <end position="223"/>
    </location>
</feature>
<proteinExistence type="predicted"/>
<feature type="compositionally biased region" description="Basic and acidic residues" evidence="1">
    <location>
        <begin position="166"/>
        <end position="184"/>
    </location>
</feature>
<feature type="compositionally biased region" description="Low complexity" evidence="1">
    <location>
        <begin position="42"/>
        <end position="52"/>
    </location>
</feature>
<dbReference type="AlphaFoldDB" id="A0A3Q9RLE1"/>
<reference evidence="2 3" key="1">
    <citation type="submission" date="2018-01" db="EMBL/GenBank/DDBJ databases">
        <title>Bacillus asahii Genome sequencing and assembly.</title>
        <authorList>
            <person name="Jiang H."/>
            <person name="Feng Y."/>
            <person name="Zhao F."/>
            <person name="Lin X."/>
        </authorList>
    </citation>
    <scope>NUCLEOTIDE SEQUENCE [LARGE SCALE GENOMIC DNA]</scope>
    <source>
        <strain evidence="2 3">OM18</strain>
    </source>
</reference>
<gene>
    <name evidence="2" type="ORF">BAOM_3805</name>
</gene>
<evidence type="ECO:0000313" key="2">
    <source>
        <dbReference type="EMBL" id="AZV44414.1"/>
    </source>
</evidence>
<evidence type="ECO:0000313" key="3">
    <source>
        <dbReference type="Proteomes" id="UP000283095"/>
    </source>
</evidence>
<organism evidence="2 3">
    <name type="scientific">Peribacillus asahii</name>
    <dbReference type="NCBI Taxonomy" id="228899"/>
    <lineage>
        <taxon>Bacteria</taxon>
        <taxon>Bacillati</taxon>
        <taxon>Bacillota</taxon>
        <taxon>Bacilli</taxon>
        <taxon>Bacillales</taxon>
        <taxon>Bacillaceae</taxon>
        <taxon>Peribacillus</taxon>
    </lineage>
</organism>
<dbReference type="RefSeq" id="WP_127761395.1">
    <property type="nucleotide sequence ID" value="NZ_CP026095.1"/>
</dbReference>
<feature type="compositionally biased region" description="Polar residues" evidence="1">
    <location>
        <begin position="15"/>
        <end position="28"/>
    </location>
</feature>
<dbReference type="InterPro" id="IPR025571">
    <property type="entry name" value="YqfQ"/>
</dbReference>
<accession>A0A3Q9RLE1</accession>
<feature type="region of interest" description="Disordered" evidence="1">
    <location>
        <begin position="82"/>
        <end position="111"/>
    </location>
</feature>
<dbReference type="KEGG" id="pasa:BAOM_3805"/>
<feature type="compositionally biased region" description="Polar residues" evidence="1">
    <location>
        <begin position="194"/>
        <end position="203"/>
    </location>
</feature>
<evidence type="ECO:0008006" key="4">
    <source>
        <dbReference type="Google" id="ProtNLM"/>
    </source>
</evidence>
<name>A0A3Q9RLE1_9BACI</name>
<feature type="compositionally biased region" description="Basic residues" evidence="1">
    <location>
        <begin position="207"/>
        <end position="217"/>
    </location>
</feature>
<dbReference type="Pfam" id="PF14181">
    <property type="entry name" value="YqfQ"/>
    <property type="match status" value="1"/>
</dbReference>
<dbReference type="Proteomes" id="UP000283095">
    <property type="component" value="Chromosome"/>
</dbReference>
<feature type="compositionally biased region" description="Polar residues" evidence="1">
    <location>
        <begin position="91"/>
        <end position="106"/>
    </location>
</feature>
<evidence type="ECO:0000256" key="1">
    <source>
        <dbReference type="SAM" id="MobiDB-lite"/>
    </source>
</evidence>